<dbReference type="Proteomes" id="UP001236507">
    <property type="component" value="Unassembled WGS sequence"/>
</dbReference>
<feature type="transmembrane region" description="Helical" evidence="1">
    <location>
        <begin position="151"/>
        <end position="170"/>
    </location>
</feature>
<accession>A0ABT6YGR8</accession>
<gene>
    <name evidence="2" type="ORF">QM524_24195</name>
</gene>
<keyword evidence="1" id="KW-1133">Transmembrane helix</keyword>
<evidence type="ECO:0000313" key="3">
    <source>
        <dbReference type="Proteomes" id="UP001236507"/>
    </source>
</evidence>
<dbReference type="RefSeq" id="WP_283346614.1">
    <property type="nucleotide sequence ID" value="NZ_JASHIF010000027.1"/>
</dbReference>
<name>A0ABT6YGR8_9BACT</name>
<dbReference type="EMBL" id="JASHIF010000027">
    <property type="protein sequence ID" value="MDI9862346.1"/>
    <property type="molecule type" value="Genomic_DNA"/>
</dbReference>
<organism evidence="2 3">
    <name type="scientific">Flectobacillus roseus</name>
    <dbReference type="NCBI Taxonomy" id="502259"/>
    <lineage>
        <taxon>Bacteria</taxon>
        <taxon>Pseudomonadati</taxon>
        <taxon>Bacteroidota</taxon>
        <taxon>Cytophagia</taxon>
        <taxon>Cytophagales</taxon>
        <taxon>Flectobacillaceae</taxon>
        <taxon>Flectobacillus</taxon>
    </lineage>
</organism>
<protein>
    <submittedName>
        <fullName evidence="2">Uncharacterized protein</fullName>
    </submittedName>
</protein>
<reference evidence="2 3" key="1">
    <citation type="submission" date="2023-05" db="EMBL/GenBank/DDBJ databases">
        <title>Novel species of genus Flectobacillus isolated from stream in China.</title>
        <authorList>
            <person name="Lu H."/>
        </authorList>
    </citation>
    <scope>NUCLEOTIDE SEQUENCE [LARGE SCALE GENOMIC DNA]</scope>
    <source>
        <strain evidence="2 3">KCTC 42575</strain>
    </source>
</reference>
<evidence type="ECO:0000313" key="2">
    <source>
        <dbReference type="EMBL" id="MDI9862346.1"/>
    </source>
</evidence>
<sequence length="286" mass="32124">MASEAYGSNRTFIHQSANCKGSIAGFQIFHLPKALSVDGKQCRGYPNRQNLTTMNIFQTIARTIIKKSFHLSVWTIEQFHDIAAYEQKARKLQELPDGTLGKDIANCLEKNNLRLVPNYESHDLKHVLLDFKMTPVDEIRMQAFMLGNGNYSIPSFAIFIFGALLLPELWTTFYKDYKNGLNSKPIKTWTIEDYAHCQTSTLRQVVTNYSFRQQRELNMKSLIRFGALTAIVLGTFGMLFCLPFLFSSNVADLVGAGFPFVGGAIIASGGLITLSNLTRQINTLTT</sequence>
<comment type="caution">
    <text evidence="2">The sequence shown here is derived from an EMBL/GenBank/DDBJ whole genome shotgun (WGS) entry which is preliminary data.</text>
</comment>
<feature type="transmembrane region" description="Helical" evidence="1">
    <location>
        <begin position="222"/>
        <end position="246"/>
    </location>
</feature>
<keyword evidence="3" id="KW-1185">Reference proteome</keyword>
<keyword evidence="1" id="KW-0812">Transmembrane</keyword>
<feature type="transmembrane region" description="Helical" evidence="1">
    <location>
        <begin position="258"/>
        <end position="277"/>
    </location>
</feature>
<evidence type="ECO:0000256" key="1">
    <source>
        <dbReference type="SAM" id="Phobius"/>
    </source>
</evidence>
<keyword evidence="1" id="KW-0472">Membrane</keyword>
<proteinExistence type="predicted"/>